<dbReference type="AlphaFoldDB" id="A0A8H5B932"/>
<organism evidence="1 2">
    <name type="scientific">Tetrapyrgos nigripes</name>
    <dbReference type="NCBI Taxonomy" id="182062"/>
    <lineage>
        <taxon>Eukaryota</taxon>
        <taxon>Fungi</taxon>
        <taxon>Dikarya</taxon>
        <taxon>Basidiomycota</taxon>
        <taxon>Agaricomycotina</taxon>
        <taxon>Agaricomycetes</taxon>
        <taxon>Agaricomycetidae</taxon>
        <taxon>Agaricales</taxon>
        <taxon>Marasmiineae</taxon>
        <taxon>Marasmiaceae</taxon>
        <taxon>Tetrapyrgos</taxon>
    </lineage>
</organism>
<dbReference type="SUPFAM" id="SSF52047">
    <property type="entry name" value="RNI-like"/>
    <property type="match status" value="1"/>
</dbReference>
<dbReference type="OrthoDB" id="2866122at2759"/>
<evidence type="ECO:0000313" key="2">
    <source>
        <dbReference type="Proteomes" id="UP000559256"/>
    </source>
</evidence>
<protein>
    <recommendedName>
        <fullName evidence="3">F-box domain-containing protein</fullName>
    </recommendedName>
</protein>
<gene>
    <name evidence="1" type="ORF">D9758_018654</name>
</gene>
<accession>A0A8H5B932</accession>
<evidence type="ECO:0008006" key="3">
    <source>
        <dbReference type="Google" id="ProtNLM"/>
    </source>
</evidence>
<dbReference type="EMBL" id="JAACJM010000444">
    <property type="protein sequence ID" value="KAF5318900.1"/>
    <property type="molecule type" value="Genomic_DNA"/>
</dbReference>
<evidence type="ECO:0000313" key="1">
    <source>
        <dbReference type="EMBL" id="KAF5318900.1"/>
    </source>
</evidence>
<name>A0A8H5B932_9AGAR</name>
<sequence length="565" mass="63526">MSCPNCGSDTVYKTRFDIANASSKVFEMLQSFPLTTFHSAAISQMLLDAETDHKHYGLEISRLRARLVFLEGKQKLLEKHMGQLKSVTASIRYLPAELLGRIFEIVCEETPTLLTKTNPSRIKIYQQPPFTLASVCRGWRYIVIGTSKLWSNLRLLPTTQDAISQLEPRFRLCLARSGIHPLSIDISFAAEDGESNRLVDLLIDQSARWRDARVSAEMNSEMFPTLSGRSFPLLESLSIDDHYASPELHLFNAAPRLSSLKVNALPLTEIPITFTPINHVTHLELQGACPSVYRELEKFTHVQSVVYSLMDPCSFTTNAMPFVRSHLSTLELRLVDGLVCPDIGGRHPDAGVFGVLVDKLILPSLEKLTITNPYRTRPCTFFKGPWPSDTFTRFFQRSGCSLTVLRLNRISLSHEDVITLLKLNPALVELSIQEIHRNSYNFSGYTVPGSDSDSDFVFKDIITPSLLTALHAYNHGMSPFSPPLVPKLERLDFIADGDLFDDDLFHKMVISRWIPEKSHALAVGVTSLKSVKIRVLGRALKEEIEQQLQYLGKDGLEVVVRTRKG</sequence>
<comment type="caution">
    <text evidence="1">The sequence shown here is derived from an EMBL/GenBank/DDBJ whole genome shotgun (WGS) entry which is preliminary data.</text>
</comment>
<keyword evidence="2" id="KW-1185">Reference proteome</keyword>
<reference evidence="1 2" key="1">
    <citation type="journal article" date="2020" name="ISME J.">
        <title>Uncovering the hidden diversity of litter-decomposition mechanisms in mushroom-forming fungi.</title>
        <authorList>
            <person name="Floudas D."/>
            <person name="Bentzer J."/>
            <person name="Ahren D."/>
            <person name="Johansson T."/>
            <person name="Persson P."/>
            <person name="Tunlid A."/>
        </authorList>
    </citation>
    <scope>NUCLEOTIDE SEQUENCE [LARGE SCALE GENOMIC DNA]</scope>
    <source>
        <strain evidence="1 2">CBS 291.85</strain>
    </source>
</reference>
<dbReference type="Proteomes" id="UP000559256">
    <property type="component" value="Unassembled WGS sequence"/>
</dbReference>
<proteinExistence type="predicted"/>